<dbReference type="CDD" id="cd00143">
    <property type="entry name" value="PP2Cc"/>
    <property type="match status" value="1"/>
</dbReference>
<protein>
    <recommendedName>
        <fullName evidence="5">Protein kinase domain-containing protein</fullName>
    </recommendedName>
</protein>
<dbReference type="Proteomes" id="UP000689195">
    <property type="component" value="Unassembled WGS sequence"/>
</dbReference>
<name>A0A8S1UIZ1_9CILI</name>
<dbReference type="InterPro" id="IPR001932">
    <property type="entry name" value="PPM-type_phosphatase-like_dom"/>
</dbReference>
<sequence length="724" mass="84780">MGLYLTKPETTKLTQSGQVFDYTYTSTSLQGWQIQQDEFTIIKEKFDQENSLFCIVEQYGGIEYGKYIQDHIVEALINDQEYKQKNYDKAIVSLYERLDNQLKNQFKESTSYQGVTLLLTLITNENIYVANAGLSRCVIRYEGKHKVMTVEHYPINDLEKQRILAAGGEVWENRLNAHLPYSRGLGNFEYKSNSNLDQNKQLLISVPSIKYVDKEDTELILMGSHGFWETWTNNAITEMILERIQQGKALSDILETICDSIVAKNVESEYGKDNISKDKKTSYLINDLKQLIYYIQMQKKQQSQPFLLSQQEVPFQCRVVRKHFFKDRVYQLKYYNNQITMTYHLNMDAPKYIMKIDEFTTFEWLIKQQRLFGFKFPYQGKLKEFHADQTDLISLRQRLSNKMVFLNLSQNYKYLTTLESGSFGQVTSNEYYFNNNKVAIKHILLNGKKDQQKQIENEIQILRSIKHPRLLEIYEVFKNELYYQIVTEFIEGDNLKQLMFNKLNQFKNEEILEIMQQLFEALTYLHRNQILHRDIKPANIMYHNNKLKLIDFGLACYDGKQLLENPNCGTEGYVAPEVLNVNQTKLNYDFKVDVYSAGCVLYILLTGTKLQQSNQSSMSFQKNKTYQNSENSQLFELVKIMTKPNPFDRPSSFQVLELIRLIKENCAYDISLWYSNAFNLSNSNNSYQTASTARYIHTSKNQKSVCSFNSARGIGQTLSKQIIK</sequence>
<dbReference type="SMART" id="SM00332">
    <property type="entry name" value="PP2Cc"/>
    <property type="match status" value="1"/>
</dbReference>
<feature type="domain" description="PPM-type phosphatase" evidence="2">
    <location>
        <begin position="23"/>
        <end position="288"/>
    </location>
</feature>
<comment type="caution">
    <text evidence="3">The sequence shown here is derived from an EMBL/GenBank/DDBJ whole genome shotgun (WGS) entry which is preliminary data.</text>
</comment>
<proteinExistence type="predicted"/>
<accession>A0A8S1UIZ1</accession>
<evidence type="ECO:0000313" key="3">
    <source>
        <dbReference type="EMBL" id="CAD8163719.1"/>
    </source>
</evidence>
<dbReference type="GO" id="GO:0005737">
    <property type="term" value="C:cytoplasm"/>
    <property type="evidence" value="ECO:0007669"/>
    <property type="project" value="TreeGrafter"/>
</dbReference>
<dbReference type="InterPro" id="IPR000719">
    <property type="entry name" value="Prot_kinase_dom"/>
</dbReference>
<evidence type="ECO:0000313" key="4">
    <source>
        <dbReference type="Proteomes" id="UP000689195"/>
    </source>
</evidence>
<organism evidence="3 4">
    <name type="scientific">Paramecium pentaurelia</name>
    <dbReference type="NCBI Taxonomy" id="43138"/>
    <lineage>
        <taxon>Eukaryota</taxon>
        <taxon>Sar</taxon>
        <taxon>Alveolata</taxon>
        <taxon>Ciliophora</taxon>
        <taxon>Intramacronucleata</taxon>
        <taxon>Oligohymenophorea</taxon>
        <taxon>Peniculida</taxon>
        <taxon>Parameciidae</taxon>
        <taxon>Paramecium</taxon>
    </lineage>
</organism>
<dbReference type="GO" id="GO:0005524">
    <property type="term" value="F:ATP binding"/>
    <property type="evidence" value="ECO:0007669"/>
    <property type="project" value="InterPro"/>
</dbReference>
<dbReference type="PROSITE" id="PS00108">
    <property type="entry name" value="PROTEIN_KINASE_ST"/>
    <property type="match status" value="1"/>
</dbReference>
<reference evidence="3" key="1">
    <citation type="submission" date="2021-01" db="EMBL/GenBank/DDBJ databases">
        <authorList>
            <consortium name="Genoscope - CEA"/>
            <person name="William W."/>
        </authorList>
    </citation>
    <scope>NUCLEOTIDE SEQUENCE</scope>
</reference>
<dbReference type="InterPro" id="IPR008271">
    <property type="entry name" value="Ser/Thr_kinase_AS"/>
</dbReference>
<dbReference type="EMBL" id="CAJJDO010000040">
    <property type="protein sequence ID" value="CAD8163719.1"/>
    <property type="molecule type" value="Genomic_DNA"/>
</dbReference>
<evidence type="ECO:0000259" key="2">
    <source>
        <dbReference type="PROSITE" id="PS51746"/>
    </source>
</evidence>
<dbReference type="PANTHER" id="PTHR44167">
    <property type="entry name" value="OVARIAN-SPECIFIC SERINE/THREONINE-PROTEIN KINASE LOK-RELATED"/>
    <property type="match status" value="1"/>
</dbReference>
<gene>
    <name evidence="3" type="ORF">PPENT_87.1.T0400021</name>
</gene>
<evidence type="ECO:0008006" key="5">
    <source>
        <dbReference type="Google" id="ProtNLM"/>
    </source>
</evidence>
<dbReference type="Pfam" id="PF00481">
    <property type="entry name" value="PP2C"/>
    <property type="match status" value="1"/>
</dbReference>
<dbReference type="PROSITE" id="PS51746">
    <property type="entry name" value="PPM_2"/>
    <property type="match status" value="1"/>
</dbReference>
<dbReference type="GO" id="GO:0005634">
    <property type="term" value="C:nucleus"/>
    <property type="evidence" value="ECO:0007669"/>
    <property type="project" value="TreeGrafter"/>
</dbReference>
<dbReference type="CDD" id="cd00180">
    <property type="entry name" value="PKc"/>
    <property type="match status" value="1"/>
</dbReference>
<dbReference type="PANTHER" id="PTHR44167:SF18">
    <property type="entry name" value="PROTEIN KINASE DOMAIN-CONTAINING PROTEIN"/>
    <property type="match status" value="1"/>
</dbReference>
<dbReference type="GO" id="GO:0004674">
    <property type="term" value="F:protein serine/threonine kinase activity"/>
    <property type="evidence" value="ECO:0007669"/>
    <property type="project" value="TreeGrafter"/>
</dbReference>
<dbReference type="OrthoDB" id="4062651at2759"/>
<keyword evidence="4" id="KW-1185">Reference proteome</keyword>
<dbReference type="PROSITE" id="PS50011">
    <property type="entry name" value="PROTEIN_KINASE_DOM"/>
    <property type="match status" value="1"/>
</dbReference>
<feature type="domain" description="Protein kinase" evidence="1">
    <location>
        <begin position="412"/>
        <end position="661"/>
    </location>
</feature>
<dbReference type="Pfam" id="PF00069">
    <property type="entry name" value="Pkinase"/>
    <property type="match status" value="1"/>
</dbReference>
<dbReference type="GO" id="GO:0044773">
    <property type="term" value="P:mitotic DNA damage checkpoint signaling"/>
    <property type="evidence" value="ECO:0007669"/>
    <property type="project" value="TreeGrafter"/>
</dbReference>
<evidence type="ECO:0000259" key="1">
    <source>
        <dbReference type="PROSITE" id="PS50011"/>
    </source>
</evidence>
<dbReference type="SMART" id="SM00220">
    <property type="entry name" value="S_TKc"/>
    <property type="match status" value="1"/>
</dbReference>
<dbReference type="AlphaFoldDB" id="A0A8S1UIZ1"/>